<dbReference type="SUPFAM" id="SSF51905">
    <property type="entry name" value="FAD/NAD(P)-binding domain"/>
    <property type="match status" value="1"/>
</dbReference>
<dbReference type="InterPro" id="IPR006076">
    <property type="entry name" value="FAD-dep_OxRdtase"/>
</dbReference>
<dbReference type="GO" id="GO:0005737">
    <property type="term" value="C:cytoplasm"/>
    <property type="evidence" value="ECO:0007669"/>
    <property type="project" value="TreeGrafter"/>
</dbReference>
<proteinExistence type="predicted"/>
<dbReference type="InterPro" id="IPR012727">
    <property type="entry name" value="Gly_oxidase_ThiO"/>
</dbReference>
<dbReference type="EMBL" id="JAHHGM010000003">
    <property type="protein sequence ID" value="MBT2988303.1"/>
    <property type="molecule type" value="Genomic_DNA"/>
</dbReference>
<sequence>MTDCIIVGGGIIGMLTAAELHAAGMAVTLIDKGHTGRESSWAGGGIISPLYPWRYGDAITRLAGWSQARYPALAETLIAAGGADPEYTINGLLILEPGDTPSAQEWARRFSQSLQPLDQDALSTCEPNLDSAAEEAVWLPDVAQIRNPRLTKSLTHVIRDKIEILEQTEATELLIEQGRIRGVGTNKGSIPAERVIICAGAWSGTLLSGIVPSPAIEPVLGQMIIFRHRPGDISRIVLHNDRYVIPRRDGRVLIGSTLEHRGFDKTTTERAKQELKAFALAHFPGLQAAEIEHHWAGLRPGSPSGIPYIGPVTEVGGLYINAGHFRNGVVLGPASARLMADLVLGRQAILDPGAYAIDAER</sequence>
<dbReference type="GO" id="GO:0050660">
    <property type="term" value="F:flavin adenine dinucleotide binding"/>
    <property type="evidence" value="ECO:0007669"/>
    <property type="project" value="InterPro"/>
</dbReference>
<comment type="pathway">
    <text evidence="1">Cofactor biosynthesis; thiamine diphosphate biosynthesis.</text>
</comment>
<evidence type="ECO:0000256" key="3">
    <source>
        <dbReference type="ARBA" id="ARBA00023002"/>
    </source>
</evidence>
<dbReference type="SUPFAM" id="SSF54373">
    <property type="entry name" value="FAD-linked reductases, C-terminal domain"/>
    <property type="match status" value="1"/>
</dbReference>
<evidence type="ECO:0000259" key="4">
    <source>
        <dbReference type="Pfam" id="PF01266"/>
    </source>
</evidence>
<keyword evidence="3 5" id="KW-0560">Oxidoreductase</keyword>
<name>A0A944M6Y8_9GAMM</name>
<organism evidence="5 6">
    <name type="scientific">Candidatus Thiodiazotropha taylori</name>
    <dbReference type="NCBI Taxonomy" id="2792791"/>
    <lineage>
        <taxon>Bacteria</taxon>
        <taxon>Pseudomonadati</taxon>
        <taxon>Pseudomonadota</taxon>
        <taxon>Gammaproteobacteria</taxon>
        <taxon>Chromatiales</taxon>
        <taxon>Sedimenticolaceae</taxon>
        <taxon>Candidatus Thiodiazotropha</taxon>
    </lineage>
</organism>
<protein>
    <submittedName>
        <fullName evidence="5">Glycine oxidase ThiO</fullName>
        <ecNumber evidence="5">1.4.3.19</ecNumber>
    </submittedName>
</protein>
<dbReference type="AlphaFoldDB" id="A0A944M6Y8"/>
<dbReference type="PANTHER" id="PTHR13847">
    <property type="entry name" value="SARCOSINE DEHYDROGENASE-RELATED"/>
    <property type="match status" value="1"/>
</dbReference>
<evidence type="ECO:0000313" key="5">
    <source>
        <dbReference type="EMBL" id="MBT2988303.1"/>
    </source>
</evidence>
<evidence type="ECO:0000256" key="2">
    <source>
        <dbReference type="ARBA" id="ARBA00022977"/>
    </source>
</evidence>
<keyword evidence="2" id="KW-0784">Thiamine biosynthesis</keyword>
<gene>
    <name evidence="5" type="primary">thiO</name>
    <name evidence="5" type="ORF">KME65_05015</name>
</gene>
<accession>A0A944M6Y8</accession>
<evidence type="ECO:0000256" key="1">
    <source>
        <dbReference type="ARBA" id="ARBA00004948"/>
    </source>
</evidence>
<dbReference type="Proteomes" id="UP000770889">
    <property type="component" value="Unassembled WGS sequence"/>
</dbReference>
<reference evidence="5 6" key="1">
    <citation type="submission" date="2021-05" db="EMBL/GenBank/DDBJ databases">
        <title>Genetic and Functional Diversity in Clade A Lucinid endosymbionts from the Bahamas.</title>
        <authorList>
            <person name="Giani N.M."/>
            <person name="Engel A.S."/>
            <person name="Campbell B.J."/>
        </authorList>
    </citation>
    <scope>NUCLEOTIDE SEQUENCE [LARGE SCALE GENOMIC DNA]</scope>
    <source>
        <strain evidence="5">LUC16012Gg_MoonRockCtena</strain>
    </source>
</reference>
<dbReference type="Gene3D" id="3.50.50.60">
    <property type="entry name" value="FAD/NAD(P)-binding domain"/>
    <property type="match status" value="1"/>
</dbReference>
<dbReference type="GO" id="GO:0043799">
    <property type="term" value="F:glycine oxidase activity"/>
    <property type="evidence" value="ECO:0007669"/>
    <property type="project" value="UniProtKB-EC"/>
</dbReference>
<dbReference type="InterPro" id="IPR036188">
    <property type="entry name" value="FAD/NAD-bd_sf"/>
</dbReference>
<dbReference type="Gene3D" id="3.30.9.10">
    <property type="entry name" value="D-Amino Acid Oxidase, subunit A, domain 2"/>
    <property type="match status" value="1"/>
</dbReference>
<dbReference type="PANTHER" id="PTHR13847:SF289">
    <property type="entry name" value="GLYCINE OXIDASE"/>
    <property type="match status" value="1"/>
</dbReference>
<dbReference type="EC" id="1.4.3.19" evidence="5"/>
<dbReference type="Pfam" id="PF01266">
    <property type="entry name" value="DAO"/>
    <property type="match status" value="1"/>
</dbReference>
<evidence type="ECO:0000313" key="6">
    <source>
        <dbReference type="Proteomes" id="UP000770889"/>
    </source>
</evidence>
<comment type="caution">
    <text evidence="5">The sequence shown here is derived from an EMBL/GenBank/DDBJ whole genome shotgun (WGS) entry which is preliminary data.</text>
</comment>
<feature type="domain" description="FAD dependent oxidoreductase" evidence="4">
    <location>
        <begin position="3"/>
        <end position="342"/>
    </location>
</feature>
<dbReference type="GO" id="GO:0009228">
    <property type="term" value="P:thiamine biosynthetic process"/>
    <property type="evidence" value="ECO:0007669"/>
    <property type="project" value="UniProtKB-KW"/>
</dbReference>
<dbReference type="NCBIfam" id="TIGR02352">
    <property type="entry name" value="thiamin_ThiO"/>
    <property type="match status" value="1"/>
</dbReference>